<reference evidence="2 3" key="2">
    <citation type="journal article" date="2022" name="Mar. Drugs">
        <title>Bioassay-Guided Fractionation Leads to the Detection of Cholic Acid Generated by the Rare Thalassomonas sp.</title>
        <authorList>
            <person name="Pheiffer F."/>
            <person name="Schneider Y.K."/>
            <person name="Hansen E.H."/>
            <person name="Andersen J.H."/>
            <person name="Isaksson J."/>
            <person name="Busche T."/>
            <person name="R C."/>
            <person name="Kalinowski J."/>
            <person name="Zyl L.V."/>
            <person name="Trindade M."/>
        </authorList>
    </citation>
    <scope>NUCLEOTIDE SEQUENCE [LARGE SCALE GENOMIC DNA]</scope>
    <source>
        <strain evidence="2 3">A5K-106</strain>
    </source>
</reference>
<dbReference type="EMBL" id="CP059735">
    <property type="protein sequence ID" value="WDD99356.1"/>
    <property type="molecule type" value="Genomic_DNA"/>
</dbReference>
<gene>
    <name evidence="2" type="ORF">SG35_001300</name>
</gene>
<keyword evidence="3" id="KW-1185">Reference proteome</keyword>
<evidence type="ECO:0000256" key="1">
    <source>
        <dbReference type="SAM" id="Phobius"/>
    </source>
</evidence>
<name>A0AAE9YTK1_9GAMM</name>
<dbReference type="AlphaFoldDB" id="A0AAE9YTK1"/>
<organism evidence="2 3">
    <name type="scientific">Thalassomonas actiniarum</name>
    <dbReference type="NCBI Taxonomy" id="485447"/>
    <lineage>
        <taxon>Bacteria</taxon>
        <taxon>Pseudomonadati</taxon>
        <taxon>Pseudomonadota</taxon>
        <taxon>Gammaproteobacteria</taxon>
        <taxon>Alteromonadales</taxon>
        <taxon>Colwelliaceae</taxon>
        <taxon>Thalassomonas</taxon>
    </lineage>
</organism>
<feature type="transmembrane region" description="Helical" evidence="1">
    <location>
        <begin position="28"/>
        <end position="46"/>
    </location>
</feature>
<protein>
    <submittedName>
        <fullName evidence="2">Uncharacterized protein</fullName>
    </submittedName>
</protein>
<keyword evidence="1" id="KW-1133">Transmembrane helix</keyword>
<feature type="transmembrane region" description="Helical" evidence="1">
    <location>
        <begin position="58"/>
        <end position="77"/>
    </location>
</feature>
<dbReference type="KEGG" id="tact:SG35_001300"/>
<evidence type="ECO:0000313" key="3">
    <source>
        <dbReference type="Proteomes" id="UP000032568"/>
    </source>
</evidence>
<evidence type="ECO:0000313" key="2">
    <source>
        <dbReference type="EMBL" id="WDD99356.1"/>
    </source>
</evidence>
<accession>A0AAE9YTK1</accession>
<keyword evidence="1" id="KW-0812">Transmembrane</keyword>
<reference evidence="2 3" key="1">
    <citation type="journal article" date="2015" name="Genome Announc.">
        <title>Draft Genome Sequences of Marine Isolates of Thalassomonas viridans and Thalassomonas actiniarum.</title>
        <authorList>
            <person name="Olonade I."/>
            <person name="van Zyl L.J."/>
            <person name="Trindade M."/>
        </authorList>
    </citation>
    <scope>NUCLEOTIDE SEQUENCE [LARGE SCALE GENOMIC DNA]</scope>
    <source>
        <strain evidence="2 3">A5K-106</strain>
    </source>
</reference>
<keyword evidence="1" id="KW-0472">Membrane</keyword>
<dbReference type="Proteomes" id="UP000032568">
    <property type="component" value="Chromosome"/>
</dbReference>
<sequence>MLYMILADYVLIFMCFNGLSGVNLSGGILMTAFLILYNVLLVKIVLRFTRRNNDSYIIYPVIGCCFLLAIFIFRFFLLV</sequence>
<dbReference type="RefSeq" id="WP_152646674.1">
    <property type="nucleotide sequence ID" value="NZ_CP059735.1"/>
</dbReference>
<proteinExistence type="predicted"/>